<keyword evidence="3" id="KW-1185">Reference proteome</keyword>
<dbReference type="EMBL" id="JADGJD010001124">
    <property type="protein sequence ID" value="KAJ3046636.1"/>
    <property type="molecule type" value="Genomic_DNA"/>
</dbReference>
<feature type="non-terminal residue" evidence="2">
    <location>
        <position position="71"/>
    </location>
</feature>
<evidence type="ECO:0000256" key="1">
    <source>
        <dbReference type="SAM" id="MobiDB-lite"/>
    </source>
</evidence>
<proteinExistence type="predicted"/>
<dbReference type="Proteomes" id="UP001212841">
    <property type="component" value="Unassembled WGS sequence"/>
</dbReference>
<comment type="caution">
    <text evidence="2">The sequence shown here is derived from an EMBL/GenBank/DDBJ whole genome shotgun (WGS) entry which is preliminary data.</text>
</comment>
<feature type="region of interest" description="Disordered" evidence="1">
    <location>
        <begin position="1"/>
        <end position="71"/>
    </location>
</feature>
<reference evidence="2" key="1">
    <citation type="submission" date="2020-05" db="EMBL/GenBank/DDBJ databases">
        <title>Phylogenomic resolution of chytrid fungi.</title>
        <authorList>
            <person name="Stajich J.E."/>
            <person name="Amses K."/>
            <person name="Simmons R."/>
            <person name="Seto K."/>
            <person name="Myers J."/>
            <person name="Bonds A."/>
            <person name="Quandt C.A."/>
            <person name="Barry K."/>
            <person name="Liu P."/>
            <person name="Grigoriev I."/>
            <person name="Longcore J.E."/>
            <person name="James T.Y."/>
        </authorList>
    </citation>
    <scope>NUCLEOTIDE SEQUENCE</scope>
    <source>
        <strain evidence="2">JEL0318</strain>
    </source>
</reference>
<name>A0AAD5S720_9FUNG</name>
<feature type="compositionally biased region" description="Polar residues" evidence="1">
    <location>
        <begin position="59"/>
        <end position="71"/>
    </location>
</feature>
<organism evidence="2 3">
    <name type="scientific">Rhizophlyctis rosea</name>
    <dbReference type="NCBI Taxonomy" id="64517"/>
    <lineage>
        <taxon>Eukaryota</taxon>
        <taxon>Fungi</taxon>
        <taxon>Fungi incertae sedis</taxon>
        <taxon>Chytridiomycota</taxon>
        <taxon>Chytridiomycota incertae sedis</taxon>
        <taxon>Chytridiomycetes</taxon>
        <taxon>Rhizophlyctidales</taxon>
        <taxon>Rhizophlyctidaceae</taxon>
        <taxon>Rhizophlyctis</taxon>
    </lineage>
</organism>
<evidence type="ECO:0000313" key="3">
    <source>
        <dbReference type="Proteomes" id="UP001212841"/>
    </source>
</evidence>
<feature type="compositionally biased region" description="Low complexity" evidence="1">
    <location>
        <begin position="19"/>
        <end position="32"/>
    </location>
</feature>
<accession>A0AAD5S720</accession>
<gene>
    <name evidence="2" type="ORF">HK097_000672</name>
</gene>
<sequence length="71" mass="7194">MSRQLEVEEEEDAPLSNIPAGRSAGAGPAAPAKTGDDDSPLNTIAGRKFPDDDDDVPLSTVSASASPSIGK</sequence>
<protein>
    <submittedName>
        <fullName evidence="2">Uncharacterized protein</fullName>
    </submittedName>
</protein>
<dbReference type="AlphaFoldDB" id="A0AAD5S720"/>
<evidence type="ECO:0000313" key="2">
    <source>
        <dbReference type="EMBL" id="KAJ3046636.1"/>
    </source>
</evidence>